<feature type="compositionally biased region" description="Basic and acidic residues" evidence="4">
    <location>
        <begin position="282"/>
        <end position="293"/>
    </location>
</feature>
<evidence type="ECO:0000256" key="5">
    <source>
        <dbReference type="SAM" id="SignalP"/>
    </source>
</evidence>
<keyword evidence="2 3" id="KW-0175">Coiled coil</keyword>
<evidence type="ECO:0000256" key="2">
    <source>
        <dbReference type="ARBA" id="ARBA00023054"/>
    </source>
</evidence>
<keyword evidence="5" id="KW-0732">Signal</keyword>
<dbReference type="GO" id="GO:0035556">
    <property type="term" value="P:intracellular signal transduction"/>
    <property type="evidence" value="ECO:0007669"/>
    <property type="project" value="UniProtKB-UniRule"/>
</dbReference>
<proteinExistence type="inferred from homology"/>
<evidence type="ECO:0000256" key="3">
    <source>
        <dbReference type="RuleBase" id="RU369054"/>
    </source>
</evidence>
<dbReference type="Pfam" id="PF05276">
    <property type="entry name" value="SH3BP5"/>
    <property type="match status" value="1"/>
</dbReference>
<sequence length="476" mass="50021">MVMTKMIKMMIMTMMMVVMTMMCLQVMKAEQDKGRSELVHKQTAERYSVTMVHMNQLERKLKRTIKKSRPYYELKAKYYLELEHQKQRVEGLQEAVTATKGQYRAALDSLERISDEIHARRKASAVEEPRGRGVGAETTGAFSMELGFFSMDGDSFSVASDACESDACSLMASKDDNYLESCSPCAGGAVPPAPLPTRPPALQLAASEPGSGSRSGSSSGSGSRSSSGSGADPDSGFFSPVQDERLGPRSDCSGASSPECEGLPPLTGAGSSLPPSEAEAEPAEKTRAAETGREGFCVDSVTPRGEEEEEDGSDAAASGASGTHTAIADGGVGGGERERDMRAAERREQEEEEDGADSGEATAKESGDGQVAEGEGRSVSGTDGGAAMHEASPEEEPAAAWAVRAEDLSVGGVKLEQKDEEVEDEGVEVEKVEVEEVEEDEEVDLQGDIGDRGGEGVAGAGFTAGALGASVRDVAL</sequence>
<dbReference type="PANTHER" id="PTHR19423:SF1">
    <property type="entry name" value="SH3 DOMAIN-BINDING PROTEIN 5"/>
    <property type="match status" value="1"/>
</dbReference>
<keyword evidence="6" id="KW-1185">Reference proteome</keyword>
<comment type="subcellular location">
    <subcellularLocation>
        <location evidence="3">Cytoplasm</location>
    </subcellularLocation>
    <text evidence="3">Colocalizes with RAB11A on cytoplasmic vesicle membranes.</text>
</comment>
<name>A0AAJ7UAK4_PETMA</name>
<dbReference type="GO" id="GO:0005085">
    <property type="term" value="F:guanyl-nucleotide exchange factor activity"/>
    <property type="evidence" value="ECO:0007669"/>
    <property type="project" value="UniProtKB-UniRule"/>
</dbReference>
<dbReference type="GO" id="GO:0005737">
    <property type="term" value="C:cytoplasm"/>
    <property type="evidence" value="ECO:0007669"/>
    <property type="project" value="UniProtKB-SubCell"/>
</dbReference>
<dbReference type="RefSeq" id="XP_032831288.1">
    <property type="nucleotide sequence ID" value="XM_032975397.1"/>
</dbReference>
<comment type="function">
    <text evidence="3">Functions as guanine nucleotide exchange factor (GEF) for RAB11A.</text>
</comment>
<feature type="chain" id="PRO_5042467028" description="SH3 domain-binding protein 5" evidence="5">
    <location>
        <begin position="30"/>
        <end position="476"/>
    </location>
</feature>
<dbReference type="GO" id="GO:0004860">
    <property type="term" value="F:protein kinase inhibitor activity"/>
    <property type="evidence" value="ECO:0007669"/>
    <property type="project" value="TreeGrafter"/>
</dbReference>
<dbReference type="InterPro" id="IPR007940">
    <property type="entry name" value="SH3BP5"/>
</dbReference>
<protein>
    <recommendedName>
        <fullName evidence="3">SH3 domain-binding protein 5</fullName>
        <shortName evidence="3">SH3BP-5</shortName>
    </recommendedName>
</protein>
<dbReference type="AlphaFoldDB" id="A0AAJ7UAK4"/>
<comment type="similarity">
    <text evidence="1 3">Belongs to the SH3BP5 family.</text>
</comment>
<dbReference type="KEGG" id="pmrn:116954696"/>
<accession>A0AAJ7UAK4</accession>
<reference evidence="7" key="1">
    <citation type="submission" date="2025-08" db="UniProtKB">
        <authorList>
            <consortium name="RefSeq"/>
        </authorList>
    </citation>
    <scope>IDENTIFICATION</scope>
    <source>
        <tissue evidence="7">Sperm</tissue>
    </source>
</reference>
<keyword evidence="3" id="KW-0344">Guanine-nucleotide releasing factor</keyword>
<dbReference type="GO" id="GO:0017124">
    <property type="term" value="F:SH3 domain binding"/>
    <property type="evidence" value="ECO:0007669"/>
    <property type="project" value="UniProtKB-UniRule"/>
</dbReference>
<gene>
    <name evidence="7" type="primary">LOC116954696</name>
</gene>
<evidence type="ECO:0000256" key="4">
    <source>
        <dbReference type="SAM" id="MobiDB-lite"/>
    </source>
</evidence>
<feature type="compositionally biased region" description="Acidic residues" evidence="4">
    <location>
        <begin position="435"/>
        <end position="445"/>
    </location>
</feature>
<evidence type="ECO:0000256" key="1">
    <source>
        <dbReference type="ARBA" id="ARBA00007796"/>
    </source>
</evidence>
<dbReference type="PANTHER" id="PTHR19423">
    <property type="entry name" value="SH3 DOMAIN-BINDING PROTEIN 5"/>
    <property type="match status" value="1"/>
</dbReference>
<organism evidence="6 7">
    <name type="scientific">Petromyzon marinus</name>
    <name type="common">Sea lamprey</name>
    <dbReference type="NCBI Taxonomy" id="7757"/>
    <lineage>
        <taxon>Eukaryota</taxon>
        <taxon>Metazoa</taxon>
        <taxon>Chordata</taxon>
        <taxon>Craniata</taxon>
        <taxon>Vertebrata</taxon>
        <taxon>Cyclostomata</taxon>
        <taxon>Hyperoartia</taxon>
        <taxon>Petromyzontiformes</taxon>
        <taxon>Petromyzontidae</taxon>
        <taxon>Petromyzon</taxon>
    </lineage>
</organism>
<dbReference type="Proteomes" id="UP001318040">
    <property type="component" value="Chromosome 56"/>
</dbReference>
<feature type="region of interest" description="Disordered" evidence="4">
    <location>
        <begin position="193"/>
        <end position="399"/>
    </location>
</feature>
<feature type="compositionally biased region" description="Low complexity" evidence="4">
    <location>
        <begin position="200"/>
        <end position="230"/>
    </location>
</feature>
<evidence type="ECO:0000313" key="6">
    <source>
        <dbReference type="Proteomes" id="UP001318040"/>
    </source>
</evidence>
<feature type="signal peptide" evidence="5">
    <location>
        <begin position="1"/>
        <end position="29"/>
    </location>
</feature>
<evidence type="ECO:0000313" key="7">
    <source>
        <dbReference type="RefSeq" id="XP_032831288.1"/>
    </source>
</evidence>
<feature type="compositionally biased region" description="Basic and acidic residues" evidence="4">
    <location>
        <begin position="335"/>
        <end position="349"/>
    </location>
</feature>
<keyword evidence="3" id="KW-0963">Cytoplasm</keyword>
<comment type="domain">
    <text evidence="3">The N-terminal half of the protein mediates interaction with RAB11A and functions as guanine nucleotide exchange factor. Four long alpha-helices (interrupted by a central kink) assemble into coiled coils, giving rise to a 'V' shape.</text>
</comment>
<feature type="region of interest" description="Disordered" evidence="4">
    <location>
        <begin position="435"/>
        <end position="456"/>
    </location>
</feature>
<comment type="subunit">
    <text evidence="3">Interacts with GDP-bound and nucleotide-free forms of RAB11A.</text>
</comment>